<keyword evidence="1" id="KW-0175">Coiled coil</keyword>
<name>A0A4Q9JX08_9BACT</name>
<sequence>MYQKLIILSFLFLTACSTYQEKNITYQKVLFSNNCNDTFLKEQMQELNQNKDVIFVGLNSGYIARDCMKFKLSNEFFDKVEHSYKYDVDLQSFSTKSTQFIGKTLINDTISDYEGSWYERTMVNVYKGLNFMSLKDFENARVEFNRALMRQEKAKEYFENEIKQQIEQAKKNENYKQNIKENLQVIEKQYNHLFDDFNAQKNYTNPYVTYISSVFFFMDKDYKKAYDLLKEVYIIFNKNEEIDKEFKIFEKYSNSLTPSKLKKYIFIVYENGLSPSLDSFDLTLPFIFENKVVNTSISFPTLKKRNASFEYLKAKNLNDDFKKTQNLFNFDQVVASEFQATLTPKIIKALLSGAIKTGINLTIAKNDSSGVLNLASNIFTILTTKSDLRFWNFLPKNAQIIMLENDGFIEIYNDNNMEIFHQDLDKNKNILILIRSFSKEFPARIYKMEH</sequence>
<feature type="coiled-coil region" evidence="1">
    <location>
        <begin position="134"/>
        <end position="196"/>
    </location>
</feature>
<proteinExistence type="predicted"/>
<organism evidence="2 3">
    <name type="scientific">Campylobacter novaezeelandiae</name>
    <dbReference type="NCBI Taxonomy" id="2267891"/>
    <lineage>
        <taxon>Bacteria</taxon>
        <taxon>Pseudomonadati</taxon>
        <taxon>Campylobacterota</taxon>
        <taxon>Epsilonproteobacteria</taxon>
        <taxon>Campylobacterales</taxon>
        <taxon>Campylobacteraceae</taxon>
        <taxon>Campylobacter</taxon>
    </lineage>
</organism>
<dbReference type="OrthoDB" id="5329991at2"/>
<protein>
    <recommendedName>
        <fullName evidence="4">Lipoprotein</fullName>
    </recommendedName>
</protein>
<evidence type="ECO:0000313" key="3">
    <source>
        <dbReference type="Proteomes" id="UP000292583"/>
    </source>
</evidence>
<dbReference type="AlphaFoldDB" id="A0A4Q9JX08"/>
<accession>A0A4Q9JX08</accession>
<evidence type="ECO:0000313" key="2">
    <source>
        <dbReference type="EMBL" id="TBR81961.1"/>
    </source>
</evidence>
<comment type="caution">
    <text evidence="2">The sequence shown here is derived from an EMBL/GenBank/DDBJ whole genome shotgun (WGS) entry which is preliminary data.</text>
</comment>
<dbReference type="EMBL" id="QPGR01000002">
    <property type="protein sequence ID" value="TBR81961.1"/>
    <property type="molecule type" value="Genomic_DNA"/>
</dbReference>
<dbReference type="Proteomes" id="UP000292583">
    <property type="component" value="Unassembled WGS sequence"/>
</dbReference>
<evidence type="ECO:0000256" key="1">
    <source>
        <dbReference type="SAM" id="Coils"/>
    </source>
</evidence>
<gene>
    <name evidence="2" type="ORF">DU473_01370</name>
</gene>
<dbReference type="PROSITE" id="PS51257">
    <property type="entry name" value="PROKAR_LIPOPROTEIN"/>
    <property type="match status" value="1"/>
</dbReference>
<reference evidence="2 3" key="1">
    <citation type="submission" date="2018-07" db="EMBL/GenBank/DDBJ databases">
        <title>Campylobacter zealandensis sp. nov., isolated from birds and water in New Zealand.</title>
        <authorList>
            <person name="Wilkinson D.A."/>
            <person name="Biggs P.J."/>
            <person name="French N.P."/>
            <person name="Midwinter A.C."/>
        </authorList>
    </citation>
    <scope>NUCLEOTIDE SEQUENCE [LARGE SCALE GENOMIC DNA]</scope>
    <source>
        <strain evidence="2 3">B423b</strain>
    </source>
</reference>
<evidence type="ECO:0008006" key="4">
    <source>
        <dbReference type="Google" id="ProtNLM"/>
    </source>
</evidence>
<keyword evidence="3" id="KW-1185">Reference proteome</keyword>
<dbReference type="RefSeq" id="WP_131186416.1">
    <property type="nucleotide sequence ID" value="NZ_CP076657.1"/>
</dbReference>